<comment type="caution">
    <text evidence="2">The sequence shown here is derived from an EMBL/GenBank/DDBJ whole genome shotgun (WGS) entry which is preliminary data.</text>
</comment>
<dbReference type="EMBL" id="NQVN01000016">
    <property type="protein sequence ID" value="PIO97664.1"/>
    <property type="molecule type" value="Genomic_DNA"/>
</dbReference>
<evidence type="ECO:0000313" key="2">
    <source>
        <dbReference type="EMBL" id="PIO97664.1"/>
    </source>
</evidence>
<organism evidence="2 3">
    <name type="scientific">Pleomorphomonas carboxyditropha</name>
    <dbReference type="NCBI Taxonomy" id="2023338"/>
    <lineage>
        <taxon>Bacteria</taxon>
        <taxon>Pseudomonadati</taxon>
        <taxon>Pseudomonadota</taxon>
        <taxon>Alphaproteobacteria</taxon>
        <taxon>Hyphomicrobiales</taxon>
        <taxon>Pleomorphomonadaceae</taxon>
        <taxon>Pleomorphomonas</taxon>
    </lineage>
</organism>
<dbReference type="OrthoDB" id="7997694at2"/>
<dbReference type="RefSeq" id="WP_100082186.1">
    <property type="nucleotide sequence ID" value="NZ_NQVN01000016.1"/>
</dbReference>
<name>A0A2G9WSN3_9HYPH</name>
<dbReference type="InterPro" id="IPR012930">
    <property type="entry name" value="TraC"/>
</dbReference>
<feature type="region of interest" description="Disordered" evidence="1">
    <location>
        <begin position="58"/>
        <end position="104"/>
    </location>
</feature>
<dbReference type="AlphaFoldDB" id="A0A2G9WSN3"/>
<evidence type="ECO:0000256" key="1">
    <source>
        <dbReference type="SAM" id="MobiDB-lite"/>
    </source>
</evidence>
<dbReference type="Pfam" id="PF07820">
    <property type="entry name" value="TraC"/>
    <property type="match status" value="1"/>
</dbReference>
<reference evidence="2 3" key="1">
    <citation type="submission" date="2017-08" db="EMBL/GenBank/DDBJ databases">
        <title>Pleomorphomonas carboxidotrophicus sp. nov., a new mesophilic hydrogenogenic carboxidotroph.</title>
        <authorList>
            <person name="Esquivel-Elizondo S."/>
            <person name="Krajmalnik-Brown R."/>
            <person name="Maldonado J."/>
        </authorList>
    </citation>
    <scope>NUCLEOTIDE SEQUENCE [LARGE SCALE GENOMIC DNA]</scope>
    <source>
        <strain evidence="2 3">SVCO-16</strain>
    </source>
</reference>
<dbReference type="Proteomes" id="UP000231070">
    <property type="component" value="Unassembled WGS sequence"/>
</dbReference>
<proteinExistence type="predicted"/>
<gene>
    <name evidence="2" type="ORF">CJ014_19580</name>
</gene>
<sequence length="104" mass="10878">MKKPSSKIREEIARLQEQLKAAETREAERIGRIALKAGLGDIEIDEEALLAALTDVAGTFRRGSNGGSTGKKRTAHDPSSESPSSPALTSQAAQPAAGEVEAHG</sequence>
<protein>
    <submittedName>
        <fullName evidence="2">Conjugal transfer protein TraC</fullName>
    </submittedName>
</protein>
<dbReference type="InterPro" id="IPR053443">
    <property type="entry name" value="Conjugal_Transfer_TraC"/>
</dbReference>
<dbReference type="NCBIfam" id="NF043004">
    <property type="entry name" value="CjTranTraC_Agrob"/>
    <property type="match status" value="1"/>
</dbReference>
<keyword evidence="3" id="KW-1185">Reference proteome</keyword>
<evidence type="ECO:0000313" key="3">
    <source>
        <dbReference type="Proteomes" id="UP000231070"/>
    </source>
</evidence>
<accession>A0A2G9WSN3</accession>